<dbReference type="AlphaFoldDB" id="A0A9D4DIF1"/>
<comment type="caution">
    <text evidence="1">The sequence shown here is derived from an EMBL/GenBank/DDBJ whole genome shotgun (WGS) entry which is preliminary data.</text>
</comment>
<evidence type="ECO:0000313" key="2">
    <source>
        <dbReference type="Proteomes" id="UP000828390"/>
    </source>
</evidence>
<dbReference type="Proteomes" id="UP000828390">
    <property type="component" value="Unassembled WGS sequence"/>
</dbReference>
<evidence type="ECO:0000313" key="1">
    <source>
        <dbReference type="EMBL" id="KAH3748985.1"/>
    </source>
</evidence>
<gene>
    <name evidence="1" type="ORF">DPMN_183474</name>
</gene>
<keyword evidence="2" id="KW-1185">Reference proteome</keyword>
<accession>A0A9D4DIF1</accession>
<organism evidence="1 2">
    <name type="scientific">Dreissena polymorpha</name>
    <name type="common">Zebra mussel</name>
    <name type="synonym">Mytilus polymorpha</name>
    <dbReference type="NCBI Taxonomy" id="45954"/>
    <lineage>
        <taxon>Eukaryota</taxon>
        <taxon>Metazoa</taxon>
        <taxon>Spiralia</taxon>
        <taxon>Lophotrochozoa</taxon>
        <taxon>Mollusca</taxon>
        <taxon>Bivalvia</taxon>
        <taxon>Autobranchia</taxon>
        <taxon>Heteroconchia</taxon>
        <taxon>Euheterodonta</taxon>
        <taxon>Imparidentia</taxon>
        <taxon>Neoheterodontei</taxon>
        <taxon>Myida</taxon>
        <taxon>Dreissenoidea</taxon>
        <taxon>Dreissenidae</taxon>
        <taxon>Dreissena</taxon>
    </lineage>
</organism>
<dbReference type="SUPFAM" id="SSF101898">
    <property type="entry name" value="NHL repeat"/>
    <property type="match status" value="1"/>
</dbReference>
<name>A0A9D4DIF1_DREPO</name>
<dbReference type="EMBL" id="JAIWYP010000010">
    <property type="protein sequence ID" value="KAH3748985.1"/>
    <property type="molecule type" value="Genomic_DNA"/>
</dbReference>
<sequence>MGQSFTDPALAKPIGVIVTPSGQVLVCGGKYPNFYIIQLDSEGKRKLATLATDMDGIVNPWSVCYNRHTACIIVGLHKNSIQVFNAQ</sequence>
<proteinExistence type="predicted"/>
<reference evidence="1" key="2">
    <citation type="submission" date="2020-11" db="EMBL/GenBank/DDBJ databases">
        <authorList>
            <person name="McCartney M.A."/>
            <person name="Auch B."/>
            <person name="Kono T."/>
            <person name="Mallez S."/>
            <person name="Becker A."/>
            <person name="Gohl D.M."/>
            <person name="Silverstein K.A.T."/>
            <person name="Koren S."/>
            <person name="Bechman K.B."/>
            <person name="Herman A."/>
            <person name="Abrahante J.E."/>
            <person name="Garbe J."/>
        </authorList>
    </citation>
    <scope>NUCLEOTIDE SEQUENCE</scope>
    <source>
        <strain evidence="1">Duluth1</strain>
        <tissue evidence="1">Whole animal</tissue>
    </source>
</reference>
<protein>
    <submittedName>
        <fullName evidence="1">Uncharacterized protein</fullName>
    </submittedName>
</protein>
<reference evidence="1" key="1">
    <citation type="journal article" date="2019" name="bioRxiv">
        <title>The Genome of the Zebra Mussel, Dreissena polymorpha: A Resource for Invasive Species Research.</title>
        <authorList>
            <person name="McCartney M.A."/>
            <person name="Auch B."/>
            <person name="Kono T."/>
            <person name="Mallez S."/>
            <person name="Zhang Y."/>
            <person name="Obille A."/>
            <person name="Becker A."/>
            <person name="Abrahante J.E."/>
            <person name="Garbe J."/>
            <person name="Badalamenti J.P."/>
            <person name="Herman A."/>
            <person name="Mangelson H."/>
            <person name="Liachko I."/>
            <person name="Sullivan S."/>
            <person name="Sone E.D."/>
            <person name="Koren S."/>
            <person name="Silverstein K.A.T."/>
            <person name="Beckman K.B."/>
            <person name="Gohl D.M."/>
        </authorList>
    </citation>
    <scope>NUCLEOTIDE SEQUENCE</scope>
    <source>
        <strain evidence="1">Duluth1</strain>
        <tissue evidence="1">Whole animal</tissue>
    </source>
</reference>